<feature type="region of interest" description="Disordered" evidence="6">
    <location>
        <begin position="164"/>
        <end position="199"/>
    </location>
</feature>
<sequence length="373" mass="42298">MESPNSLKISDDIEVGLLLDKLIAANSTTVFCTKCKNVVSSICQLFHELLTVQLRLSIQLGELGDFLETSDVFQFHNKSLAEQLGVQNSTKDVKRLRKLLKTQCERKRNEGLPDVRIKRLVKQRQWSEAAMENEATEETLDMEADPFDESRQFGAENGNSCLFQSDLSSESGSNSDSDSQASESGSSSSSPSEPPQKRLKLGQEEYPCGVCSKAFPTSKQKRTHIFQCHNKKRYRCPECNIPIKSKVLKQHLVEYHKPQTHICNYCRKTFKTGKYLMDHITLTHSNLLLQHQNWPKCPSCHKTFERKHKLSRHLPKCSSTSNPEATLQKKPSDTELGESFTSEHSSKAQFDASSVTHQRKLTFANIAQKFSKL</sequence>
<dbReference type="PANTHER" id="PTHR24379:SF121">
    <property type="entry name" value="C2H2-TYPE DOMAIN-CONTAINING PROTEIN"/>
    <property type="match status" value="1"/>
</dbReference>
<evidence type="ECO:0000256" key="5">
    <source>
        <dbReference type="PROSITE-ProRule" id="PRU00042"/>
    </source>
</evidence>
<dbReference type="InterPro" id="IPR013087">
    <property type="entry name" value="Znf_C2H2_type"/>
</dbReference>
<dbReference type="EMBL" id="LJIJ01001022">
    <property type="protein sequence ID" value="ODM93323.1"/>
    <property type="molecule type" value="Genomic_DNA"/>
</dbReference>
<dbReference type="SUPFAM" id="SSF57667">
    <property type="entry name" value="beta-beta-alpha zinc fingers"/>
    <property type="match status" value="1"/>
</dbReference>
<dbReference type="AlphaFoldDB" id="A0A1D2MK12"/>
<name>A0A1D2MK12_ORCCI</name>
<keyword evidence="3 5" id="KW-0863">Zinc-finger</keyword>
<feature type="compositionally biased region" description="Polar residues" evidence="6">
    <location>
        <begin position="339"/>
        <end position="352"/>
    </location>
</feature>
<dbReference type="GO" id="GO:0008270">
    <property type="term" value="F:zinc ion binding"/>
    <property type="evidence" value="ECO:0007669"/>
    <property type="project" value="UniProtKB-KW"/>
</dbReference>
<evidence type="ECO:0000256" key="4">
    <source>
        <dbReference type="ARBA" id="ARBA00022833"/>
    </source>
</evidence>
<keyword evidence="1" id="KW-0479">Metal-binding</keyword>
<evidence type="ECO:0000259" key="7">
    <source>
        <dbReference type="PROSITE" id="PS50157"/>
    </source>
</evidence>
<comment type="caution">
    <text evidence="8">The sequence shown here is derived from an EMBL/GenBank/DDBJ whole genome shotgun (WGS) entry which is preliminary data.</text>
</comment>
<dbReference type="Proteomes" id="UP000094527">
    <property type="component" value="Unassembled WGS sequence"/>
</dbReference>
<evidence type="ECO:0000313" key="9">
    <source>
        <dbReference type="Proteomes" id="UP000094527"/>
    </source>
</evidence>
<dbReference type="InterPro" id="IPR036236">
    <property type="entry name" value="Znf_C2H2_sf"/>
</dbReference>
<dbReference type="PROSITE" id="PS50157">
    <property type="entry name" value="ZINC_FINGER_C2H2_2"/>
    <property type="match status" value="3"/>
</dbReference>
<evidence type="ECO:0000256" key="2">
    <source>
        <dbReference type="ARBA" id="ARBA00022737"/>
    </source>
</evidence>
<reference evidence="8 9" key="1">
    <citation type="journal article" date="2016" name="Genome Biol. Evol.">
        <title>Gene Family Evolution Reflects Adaptation to Soil Environmental Stressors in the Genome of the Collembolan Orchesella cincta.</title>
        <authorList>
            <person name="Faddeeva-Vakhrusheva A."/>
            <person name="Derks M.F."/>
            <person name="Anvar S.Y."/>
            <person name="Agamennone V."/>
            <person name="Suring W."/>
            <person name="Smit S."/>
            <person name="van Straalen N.M."/>
            <person name="Roelofs D."/>
        </authorList>
    </citation>
    <scope>NUCLEOTIDE SEQUENCE [LARGE SCALE GENOMIC DNA]</scope>
    <source>
        <tissue evidence="8">Mixed pool</tissue>
    </source>
</reference>
<dbReference type="SMART" id="SM00355">
    <property type="entry name" value="ZnF_C2H2"/>
    <property type="match status" value="4"/>
</dbReference>
<dbReference type="Gene3D" id="3.30.160.60">
    <property type="entry name" value="Classic Zinc Finger"/>
    <property type="match status" value="2"/>
</dbReference>
<evidence type="ECO:0000313" key="8">
    <source>
        <dbReference type="EMBL" id="ODM93323.1"/>
    </source>
</evidence>
<feature type="domain" description="C2H2-type" evidence="7">
    <location>
        <begin position="295"/>
        <end position="323"/>
    </location>
</feature>
<proteinExistence type="predicted"/>
<feature type="region of interest" description="Disordered" evidence="6">
    <location>
        <begin position="313"/>
        <end position="352"/>
    </location>
</feature>
<dbReference type="PANTHER" id="PTHR24379">
    <property type="entry name" value="KRAB AND ZINC FINGER DOMAIN-CONTAINING"/>
    <property type="match status" value="1"/>
</dbReference>
<dbReference type="PROSITE" id="PS00028">
    <property type="entry name" value="ZINC_FINGER_C2H2_1"/>
    <property type="match status" value="2"/>
</dbReference>
<keyword evidence="2" id="KW-0677">Repeat</keyword>
<evidence type="ECO:0000256" key="3">
    <source>
        <dbReference type="ARBA" id="ARBA00022771"/>
    </source>
</evidence>
<feature type="domain" description="C2H2-type" evidence="7">
    <location>
        <begin position="206"/>
        <end position="234"/>
    </location>
</feature>
<dbReference type="OrthoDB" id="7852576at2759"/>
<gene>
    <name evidence="8" type="ORF">Ocin01_13361</name>
</gene>
<accession>A0A1D2MK12</accession>
<organism evidence="8 9">
    <name type="scientific">Orchesella cincta</name>
    <name type="common">Springtail</name>
    <name type="synonym">Podura cincta</name>
    <dbReference type="NCBI Taxonomy" id="48709"/>
    <lineage>
        <taxon>Eukaryota</taxon>
        <taxon>Metazoa</taxon>
        <taxon>Ecdysozoa</taxon>
        <taxon>Arthropoda</taxon>
        <taxon>Hexapoda</taxon>
        <taxon>Collembola</taxon>
        <taxon>Entomobryomorpha</taxon>
        <taxon>Entomobryoidea</taxon>
        <taxon>Orchesellidae</taxon>
        <taxon>Orchesellinae</taxon>
        <taxon>Orchesella</taxon>
    </lineage>
</organism>
<evidence type="ECO:0000256" key="1">
    <source>
        <dbReference type="ARBA" id="ARBA00022723"/>
    </source>
</evidence>
<keyword evidence="4" id="KW-0862">Zinc</keyword>
<feature type="domain" description="C2H2-type" evidence="7">
    <location>
        <begin position="261"/>
        <end position="286"/>
    </location>
</feature>
<feature type="compositionally biased region" description="Low complexity" evidence="6">
    <location>
        <begin position="164"/>
        <end position="191"/>
    </location>
</feature>
<protein>
    <submittedName>
        <fullName evidence="8">Zinc finger protein-likePLAG1</fullName>
    </submittedName>
</protein>
<evidence type="ECO:0000256" key="6">
    <source>
        <dbReference type="SAM" id="MobiDB-lite"/>
    </source>
</evidence>
<keyword evidence="9" id="KW-1185">Reference proteome</keyword>